<reference evidence="1" key="2">
    <citation type="submission" date="2022-06" db="UniProtKB">
        <authorList>
            <consortium name="EnsemblMetazoa"/>
        </authorList>
    </citation>
    <scope>IDENTIFICATION</scope>
</reference>
<dbReference type="AlphaFoldDB" id="A0A8R2H8P6"/>
<proteinExistence type="predicted"/>
<evidence type="ECO:0000313" key="2">
    <source>
        <dbReference type="Proteomes" id="UP000007819"/>
    </source>
</evidence>
<dbReference type="EnsemblMetazoa" id="XM_016809506.2">
    <property type="protein sequence ID" value="XP_016664995.2"/>
    <property type="gene ID" value="LOC107885811"/>
</dbReference>
<organism evidence="1 2">
    <name type="scientific">Acyrthosiphon pisum</name>
    <name type="common">Pea aphid</name>
    <dbReference type="NCBI Taxonomy" id="7029"/>
    <lineage>
        <taxon>Eukaryota</taxon>
        <taxon>Metazoa</taxon>
        <taxon>Ecdysozoa</taxon>
        <taxon>Arthropoda</taxon>
        <taxon>Hexapoda</taxon>
        <taxon>Insecta</taxon>
        <taxon>Pterygota</taxon>
        <taxon>Neoptera</taxon>
        <taxon>Paraneoptera</taxon>
        <taxon>Hemiptera</taxon>
        <taxon>Sternorrhyncha</taxon>
        <taxon>Aphidomorpha</taxon>
        <taxon>Aphidoidea</taxon>
        <taxon>Aphididae</taxon>
        <taxon>Macrosiphini</taxon>
        <taxon>Acyrthosiphon</taxon>
    </lineage>
</organism>
<dbReference type="Proteomes" id="UP000007819">
    <property type="component" value="Chromosome A1"/>
</dbReference>
<keyword evidence="2" id="KW-1185">Reference proteome</keyword>
<dbReference type="GeneID" id="107885811"/>
<dbReference type="OrthoDB" id="6600984at2759"/>
<accession>A0A8R2H8P6</accession>
<dbReference type="RefSeq" id="XP_016664995.2">
    <property type="nucleotide sequence ID" value="XM_016809506.2"/>
</dbReference>
<dbReference type="Gene3D" id="2.20.25.240">
    <property type="match status" value="1"/>
</dbReference>
<evidence type="ECO:0008006" key="3">
    <source>
        <dbReference type="Google" id="ProtNLM"/>
    </source>
</evidence>
<protein>
    <recommendedName>
        <fullName evidence="3">FLYWCH-type domain-containing protein</fullName>
    </recommendedName>
</protein>
<evidence type="ECO:0000313" key="1">
    <source>
        <dbReference type="EnsemblMetazoa" id="XP_016664995.2"/>
    </source>
</evidence>
<sequence>MEFVISKRGKKMLIFESKFKYVFGYTSQTNVTRWRCFMKNCPAIILEKEKVLLETKGDHGDNYSVKNIDRQKLTTTCKRKAVEDICQRPRKIILGEIQLLNLYNISPNNWNIFGPFGSIRLIVLIII</sequence>
<reference evidence="2" key="1">
    <citation type="submission" date="2010-06" db="EMBL/GenBank/DDBJ databases">
        <authorList>
            <person name="Jiang H."/>
            <person name="Abraham K."/>
            <person name="Ali S."/>
            <person name="Alsbrooks S.L."/>
            <person name="Anim B.N."/>
            <person name="Anosike U.S."/>
            <person name="Attaway T."/>
            <person name="Bandaranaike D.P."/>
            <person name="Battles P.K."/>
            <person name="Bell S.N."/>
            <person name="Bell A.V."/>
            <person name="Beltran B."/>
            <person name="Bickham C."/>
            <person name="Bustamante Y."/>
            <person name="Caleb T."/>
            <person name="Canada A."/>
            <person name="Cardenas V."/>
            <person name="Carter K."/>
            <person name="Chacko J."/>
            <person name="Chandrabose M.N."/>
            <person name="Chavez D."/>
            <person name="Chavez A."/>
            <person name="Chen L."/>
            <person name="Chu H.-S."/>
            <person name="Claassen K.J."/>
            <person name="Cockrell R."/>
            <person name="Collins M."/>
            <person name="Cooper J.A."/>
            <person name="Cree A."/>
            <person name="Curry S.M."/>
            <person name="Da Y."/>
            <person name="Dao M.D."/>
            <person name="Das B."/>
            <person name="Davila M.-L."/>
            <person name="Davy-Carroll L."/>
            <person name="Denson S."/>
            <person name="Dinh H."/>
            <person name="Ebong V.E."/>
            <person name="Edwards J.R."/>
            <person name="Egan A."/>
            <person name="El-Daye J."/>
            <person name="Escobedo L."/>
            <person name="Fernandez S."/>
            <person name="Fernando P.R."/>
            <person name="Flagg N."/>
            <person name="Forbes L.D."/>
            <person name="Fowler R.G."/>
            <person name="Fu Q."/>
            <person name="Gabisi R.A."/>
            <person name="Ganer J."/>
            <person name="Garbino Pronczuk A."/>
            <person name="Garcia R.M."/>
            <person name="Garner T."/>
            <person name="Garrett T.E."/>
            <person name="Gonzalez D.A."/>
            <person name="Hamid H."/>
            <person name="Hawkins E.S."/>
            <person name="Hirani K."/>
            <person name="Hogues M.E."/>
            <person name="Hollins B."/>
            <person name="Hsiao C.-H."/>
            <person name="Jabil R."/>
            <person name="James M.L."/>
            <person name="Jhangiani S.N."/>
            <person name="Johnson B."/>
            <person name="Johnson Q."/>
            <person name="Joshi V."/>
            <person name="Kalu J.B."/>
            <person name="Kam C."/>
            <person name="Kashfia A."/>
            <person name="Keebler J."/>
            <person name="Kisamo H."/>
            <person name="Kovar C.L."/>
            <person name="Lago L.A."/>
            <person name="Lai C.-Y."/>
            <person name="Laidlaw J."/>
            <person name="Lara F."/>
            <person name="Le T.-K."/>
            <person name="Lee S.L."/>
            <person name="Legall F.H."/>
            <person name="Lemon S.J."/>
            <person name="Lewis L.R."/>
            <person name="Li B."/>
            <person name="Liu Y."/>
            <person name="Liu Y.-S."/>
            <person name="Lopez J."/>
            <person name="Lozado R.J."/>
            <person name="Lu J."/>
            <person name="Madu R.C."/>
            <person name="Maheshwari M."/>
            <person name="Maheshwari R."/>
            <person name="Malloy K."/>
            <person name="Martinez E."/>
            <person name="Mathew T."/>
            <person name="Mercado I.C."/>
            <person name="Mercado C."/>
            <person name="Meyer B."/>
            <person name="Montgomery K."/>
            <person name="Morgan M.B."/>
            <person name="Munidasa M."/>
            <person name="Nazareth L.V."/>
            <person name="Nelson J."/>
            <person name="Ng B.M."/>
            <person name="Nguyen N.B."/>
            <person name="Nguyen P.Q."/>
            <person name="Nguyen T."/>
            <person name="Obregon M."/>
            <person name="Okwuonu G.O."/>
            <person name="Onwere C.G."/>
            <person name="Orozco G."/>
            <person name="Parra A."/>
            <person name="Patel S."/>
            <person name="Patil S."/>
            <person name="Perez A."/>
            <person name="Perez Y."/>
            <person name="Pham C."/>
            <person name="Primus E.L."/>
            <person name="Pu L.-L."/>
            <person name="Puazo M."/>
            <person name="Qin X."/>
            <person name="Quiroz J.B."/>
            <person name="Reese J."/>
            <person name="Richards S."/>
            <person name="Rives C.M."/>
            <person name="Robberts R."/>
            <person name="Ruiz S.J."/>
            <person name="Ruiz M.J."/>
            <person name="Santibanez J."/>
            <person name="Schneider B.W."/>
            <person name="Sisson I."/>
            <person name="Smith M."/>
            <person name="Sodergren E."/>
            <person name="Song X.-Z."/>
            <person name="Song B.B."/>
            <person name="Summersgill H."/>
            <person name="Thelus R."/>
            <person name="Thornton R.D."/>
            <person name="Trejos Z.Y."/>
            <person name="Usmani K."/>
            <person name="Vattathil S."/>
            <person name="Villasana D."/>
            <person name="Walker D.L."/>
            <person name="Wang S."/>
            <person name="Wang K."/>
            <person name="White C.S."/>
            <person name="Williams A.C."/>
            <person name="Williamson J."/>
            <person name="Wilson K."/>
            <person name="Woghiren I.O."/>
            <person name="Woodworth J.R."/>
            <person name="Worley K.C."/>
            <person name="Wright R.A."/>
            <person name="Wu W."/>
            <person name="Young L."/>
            <person name="Zhang L."/>
            <person name="Zhang J."/>
            <person name="Zhu Y."/>
            <person name="Muzny D.M."/>
            <person name="Weinstock G."/>
            <person name="Gibbs R.A."/>
        </authorList>
    </citation>
    <scope>NUCLEOTIDE SEQUENCE [LARGE SCALE GENOMIC DNA]</scope>
    <source>
        <strain evidence="2">LSR1</strain>
    </source>
</reference>
<dbReference type="KEGG" id="api:107885811"/>
<name>A0A8R2H8P6_ACYPI</name>